<evidence type="ECO:0000313" key="4">
    <source>
        <dbReference type="Proteomes" id="UP000714275"/>
    </source>
</evidence>
<evidence type="ECO:0000259" key="2">
    <source>
        <dbReference type="Pfam" id="PF20149"/>
    </source>
</evidence>
<feature type="region of interest" description="Disordered" evidence="1">
    <location>
        <begin position="1"/>
        <end position="27"/>
    </location>
</feature>
<comment type="caution">
    <text evidence="3">The sequence shown here is derived from an EMBL/GenBank/DDBJ whole genome shotgun (WGS) entry which is preliminary data.</text>
</comment>
<protein>
    <recommendedName>
        <fullName evidence="2">DUF6532 domain-containing protein</fullName>
    </recommendedName>
</protein>
<organism evidence="3 4">
    <name type="scientific">Suillus placidus</name>
    <dbReference type="NCBI Taxonomy" id="48579"/>
    <lineage>
        <taxon>Eukaryota</taxon>
        <taxon>Fungi</taxon>
        <taxon>Dikarya</taxon>
        <taxon>Basidiomycota</taxon>
        <taxon>Agaricomycotina</taxon>
        <taxon>Agaricomycetes</taxon>
        <taxon>Agaricomycetidae</taxon>
        <taxon>Boletales</taxon>
        <taxon>Suillineae</taxon>
        <taxon>Suillaceae</taxon>
        <taxon>Suillus</taxon>
    </lineage>
</organism>
<dbReference type="Pfam" id="PF20149">
    <property type="entry name" value="DUF6532"/>
    <property type="match status" value="1"/>
</dbReference>
<dbReference type="Proteomes" id="UP000714275">
    <property type="component" value="Unassembled WGS sequence"/>
</dbReference>
<dbReference type="AlphaFoldDB" id="A0A9P6ZHI2"/>
<proteinExistence type="predicted"/>
<keyword evidence="4" id="KW-1185">Reference proteome</keyword>
<sequence>MGNSQDDQYENSEDNIDTGRKHRNAKKTGDVANTTTLGFFPHLWGKLVNYAKANFRLHLTISDPFPTKEDALSGVCGEAITEAIVHWQDQKRQVEKGYYPKYKREMAIMVYNDAATFQSWIKQVVLTVVPLEYGLALLQGNTIASIKMKASGLLKKTTFCMGCTSNFANNALQTVCHKVYYNSGSKSLRQFPAFQKTIPPNALILVATIVRNVLKIYSKHGQVTGAKQTAISATQPIRVLLMHHPIISV</sequence>
<feature type="compositionally biased region" description="Acidic residues" evidence="1">
    <location>
        <begin position="7"/>
        <end position="16"/>
    </location>
</feature>
<feature type="domain" description="DUF6532" evidence="2">
    <location>
        <begin position="51"/>
        <end position="221"/>
    </location>
</feature>
<evidence type="ECO:0000313" key="3">
    <source>
        <dbReference type="EMBL" id="KAG1765869.1"/>
    </source>
</evidence>
<dbReference type="OrthoDB" id="2646753at2759"/>
<evidence type="ECO:0000256" key="1">
    <source>
        <dbReference type="SAM" id="MobiDB-lite"/>
    </source>
</evidence>
<accession>A0A9P6ZHI2</accession>
<name>A0A9P6ZHI2_9AGAM</name>
<dbReference type="EMBL" id="JABBWD010000102">
    <property type="protein sequence ID" value="KAG1765869.1"/>
    <property type="molecule type" value="Genomic_DNA"/>
</dbReference>
<dbReference type="InterPro" id="IPR045341">
    <property type="entry name" value="DUF6532"/>
</dbReference>
<reference evidence="3" key="1">
    <citation type="journal article" date="2020" name="New Phytol.">
        <title>Comparative genomics reveals dynamic genome evolution in host specialist ectomycorrhizal fungi.</title>
        <authorList>
            <person name="Lofgren L.A."/>
            <person name="Nguyen N.H."/>
            <person name="Vilgalys R."/>
            <person name="Ruytinx J."/>
            <person name="Liao H.L."/>
            <person name="Branco S."/>
            <person name="Kuo A."/>
            <person name="LaButti K."/>
            <person name="Lipzen A."/>
            <person name="Andreopoulos W."/>
            <person name="Pangilinan J."/>
            <person name="Riley R."/>
            <person name="Hundley H."/>
            <person name="Na H."/>
            <person name="Barry K."/>
            <person name="Grigoriev I.V."/>
            <person name="Stajich J.E."/>
            <person name="Kennedy P.G."/>
        </authorList>
    </citation>
    <scope>NUCLEOTIDE SEQUENCE</scope>
    <source>
        <strain evidence="3">DOB743</strain>
    </source>
</reference>
<gene>
    <name evidence="3" type="ORF">EV702DRAFT_1204396</name>
</gene>